<protein>
    <submittedName>
        <fullName evidence="2">Uncharacterized protein</fullName>
    </submittedName>
</protein>
<evidence type="ECO:0000256" key="1">
    <source>
        <dbReference type="SAM" id="Phobius"/>
    </source>
</evidence>
<keyword evidence="1" id="KW-0812">Transmembrane</keyword>
<dbReference type="OrthoDB" id="164921at2759"/>
<dbReference type="Proteomes" id="UP000249497">
    <property type="component" value="Unassembled WGS sequence"/>
</dbReference>
<dbReference type="InterPro" id="IPR019431">
    <property type="entry name" value="DUF2417"/>
</dbReference>
<feature type="transmembrane region" description="Helical" evidence="1">
    <location>
        <begin position="213"/>
        <end position="236"/>
    </location>
</feature>
<name>A0A8T8WYC5_ASPJA</name>
<feature type="transmembrane region" description="Helical" evidence="1">
    <location>
        <begin position="162"/>
        <end position="181"/>
    </location>
</feature>
<feature type="transmembrane region" description="Helical" evidence="1">
    <location>
        <begin position="134"/>
        <end position="155"/>
    </location>
</feature>
<accession>A0A8T8WYC5</accession>
<feature type="transmembrane region" description="Helical" evidence="1">
    <location>
        <begin position="106"/>
        <end position="128"/>
    </location>
</feature>
<feature type="transmembrane region" description="Helical" evidence="1">
    <location>
        <begin position="69"/>
        <end position="94"/>
    </location>
</feature>
<dbReference type="AlphaFoldDB" id="A0A8T8WYC5"/>
<proteinExistence type="predicted"/>
<evidence type="ECO:0000313" key="2">
    <source>
        <dbReference type="EMBL" id="RAH80863.1"/>
    </source>
</evidence>
<keyword evidence="1" id="KW-1133">Transmembrane helix</keyword>
<dbReference type="GeneID" id="37180884"/>
<gene>
    <name evidence="2" type="ORF">BO86DRAFT_456935</name>
</gene>
<sequence length="535" mass="60469">MVFCNGTMPSRSLGRNVDLEREERTHFDGDDCQPPAPTEYTRLLSHEHSTFLNPDDPAVSPYNLWTIRAIHGLSSFFLAISCIWWTFLLASMFFSFRMLYDRGSGFLCFAYATLTAAYLITTLLFFAVPSRPMNFWGILIAAFLCVDMIIILAVPRILIEEGWVGLASVSWATFIAIYNIIQTRCVEWGKRREEERLTGRPETSRSLHKWTAVLIQTALMATIGIIAVLLTCNLILRVRDTSLPAPGNRYYVQGDKFRIHLHCVGNFTRNTNYHERFPTVLIEGGEGPVEHTLEPFIHNAYQRGMIPRYCYWDRPGLAWSDNAPSPYSAGMAADTLSEALFLVDEEGPWVLVSAGIGGIYSRIFGSRHIFQVSGLLLIDTMHEDYLPMIASPGHGFLLWLQGIFSPLGVDRIIGAIFKGRTREDRVYGCSAYQTGKYIKAKLQENLFAISMTKSEIQAARQIPMSNIPLVVVSSGVEVRKSQKWAKTQEDLTRSTKNLKNWDVVENASHEVWKTPEGMELLEKRLSELLSCEIPG</sequence>
<keyword evidence="1" id="KW-0472">Membrane</keyword>
<dbReference type="Pfam" id="PF10329">
    <property type="entry name" value="DUF2417"/>
    <property type="match status" value="1"/>
</dbReference>
<dbReference type="SUPFAM" id="SSF53474">
    <property type="entry name" value="alpha/beta-Hydrolases"/>
    <property type="match status" value="1"/>
</dbReference>
<reference evidence="2 3" key="1">
    <citation type="submission" date="2018-02" db="EMBL/GenBank/DDBJ databases">
        <title>The genomes of Aspergillus section Nigri reveals drivers in fungal speciation.</title>
        <authorList>
            <consortium name="DOE Joint Genome Institute"/>
            <person name="Vesth T.C."/>
            <person name="Nybo J."/>
            <person name="Theobald S."/>
            <person name="Brandl J."/>
            <person name="Frisvad J.C."/>
            <person name="Nielsen K.F."/>
            <person name="Lyhne E.K."/>
            <person name="Kogle M.E."/>
            <person name="Kuo A."/>
            <person name="Riley R."/>
            <person name="Clum A."/>
            <person name="Nolan M."/>
            <person name="Lipzen A."/>
            <person name="Salamov A."/>
            <person name="Henrissat B."/>
            <person name="Wiebenga A."/>
            <person name="De vries R.P."/>
            <person name="Grigoriev I.V."/>
            <person name="Mortensen U.H."/>
            <person name="Andersen M.R."/>
            <person name="Baker S.E."/>
        </authorList>
    </citation>
    <scope>NUCLEOTIDE SEQUENCE [LARGE SCALE GENOMIC DNA]</scope>
    <source>
        <strain evidence="2 3">CBS 114.51</strain>
    </source>
</reference>
<organism evidence="2 3">
    <name type="scientific">Aspergillus japonicus CBS 114.51</name>
    <dbReference type="NCBI Taxonomy" id="1448312"/>
    <lineage>
        <taxon>Eukaryota</taxon>
        <taxon>Fungi</taxon>
        <taxon>Dikarya</taxon>
        <taxon>Ascomycota</taxon>
        <taxon>Pezizomycotina</taxon>
        <taxon>Eurotiomycetes</taxon>
        <taxon>Eurotiomycetidae</taxon>
        <taxon>Eurotiales</taxon>
        <taxon>Aspergillaceae</taxon>
        <taxon>Aspergillus</taxon>
        <taxon>Aspergillus subgen. Circumdati</taxon>
    </lineage>
</organism>
<dbReference type="InterPro" id="IPR029058">
    <property type="entry name" value="AB_hydrolase_fold"/>
</dbReference>
<keyword evidence="3" id="KW-1185">Reference proteome</keyword>
<dbReference type="EMBL" id="KZ824800">
    <property type="protein sequence ID" value="RAH80863.1"/>
    <property type="molecule type" value="Genomic_DNA"/>
</dbReference>
<dbReference type="Gene3D" id="3.40.50.1820">
    <property type="entry name" value="alpha/beta hydrolase"/>
    <property type="match status" value="1"/>
</dbReference>
<evidence type="ECO:0000313" key="3">
    <source>
        <dbReference type="Proteomes" id="UP000249497"/>
    </source>
</evidence>
<dbReference type="RefSeq" id="XP_025526757.1">
    <property type="nucleotide sequence ID" value="XM_025677191.1"/>
</dbReference>